<dbReference type="AlphaFoldDB" id="A0A1M7R480"/>
<feature type="chain" id="PRO_5009928919" evidence="1">
    <location>
        <begin position="23"/>
        <end position="116"/>
    </location>
</feature>
<evidence type="ECO:0000313" key="2">
    <source>
        <dbReference type="EMBL" id="SHN39778.1"/>
    </source>
</evidence>
<evidence type="ECO:0000256" key="1">
    <source>
        <dbReference type="SAM" id="SignalP"/>
    </source>
</evidence>
<dbReference type="OrthoDB" id="8780640at2"/>
<feature type="signal peptide" evidence="1">
    <location>
        <begin position="1"/>
        <end position="22"/>
    </location>
</feature>
<gene>
    <name evidence="2" type="ORF">SAMN05192549_11065</name>
</gene>
<organism evidence="2 3">
    <name type="scientific">Duganella sacchari</name>
    <dbReference type="NCBI Taxonomy" id="551987"/>
    <lineage>
        <taxon>Bacteria</taxon>
        <taxon>Pseudomonadati</taxon>
        <taxon>Pseudomonadota</taxon>
        <taxon>Betaproteobacteria</taxon>
        <taxon>Burkholderiales</taxon>
        <taxon>Oxalobacteraceae</taxon>
        <taxon>Telluria group</taxon>
        <taxon>Duganella</taxon>
    </lineage>
</organism>
<keyword evidence="3" id="KW-1185">Reference proteome</keyword>
<accession>A0A1M7R480</accession>
<dbReference type="Proteomes" id="UP000184339">
    <property type="component" value="Unassembled WGS sequence"/>
</dbReference>
<dbReference type="EMBL" id="FRCX01000010">
    <property type="protein sequence ID" value="SHN39778.1"/>
    <property type="molecule type" value="Genomic_DNA"/>
</dbReference>
<evidence type="ECO:0000313" key="3">
    <source>
        <dbReference type="Proteomes" id="UP000184339"/>
    </source>
</evidence>
<protein>
    <submittedName>
        <fullName evidence="2">MSHA biogenesis protein MshK</fullName>
    </submittedName>
</protein>
<dbReference type="STRING" id="551987.SAMN05192549_11065"/>
<proteinExistence type="predicted"/>
<reference evidence="3" key="1">
    <citation type="submission" date="2016-11" db="EMBL/GenBank/DDBJ databases">
        <authorList>
            <person name="Varghese N."/>
            <person name="Submissions S."/>
        </authorList>
    </citation>
    <scope>NUCLEOTIDE SEQUENCE [LARGE SCALE GENOMIC DNA]</scope>
    <source>
        <strain evidence="3">Sac-22</strain>
    </source>
</reference>
<sequence>MDETMTRRFCMALLLLSGAATAQSLTDPTQPPPESRLLPATAADVAPVATGPQLQSVLIGAHGRQVAVIDGQTIRKGQKFNGAVLVEVRKNQVVLQNGRNRQVLTLFPQEAPKAAH</sequence>
<name>A0A1M7R480_9BURK</name>
<keyword evidence="1" id="KW-0732">Signal</keyword>